<name>A0AAD7N3E3_9AGAR</name>
<keyword evidence="2" id="KW-1185">Reference proteome</keyword>
<sequence>MEWPLLDPTLPRELERRIFEGSAFSKPTTIPNLMLVAQHVEIWVEPLLYHGVFLSDQDPAVPGFPRYTLDIMLTEINNKPPGFLKHAVKHLFLDVYPRYDAVQQTASYLDTILKACTGITSLVAWTGLNGNNLSALASLDSLRRLLIDMQDVFGTNPRNCFAHSLFRNITHLEINEFPYDEFTGIALIPHLTHFSFNDAGLCAALRPGFHSCAQLTCIILLCGVAAAKTDVVMAAAQPLLEDGRFVIISQSNFRADWYRGVYTGNDYWALGDAFLAARRAGKVDREQS</sequence>
<dbReference type="Proteomes" id="UP001215280">
    <property type="component" value="Unassembled WGS sequence"/>
</dbReference>
<reference evidence="1" key="1">
    <citation type="submission" date="2023-03" db="EMBL/GenBank/DDBJ databases">
        <title>Massive genome expansion in bonnet fungi (Mycena s.s.) driven by repeated elements and novel gene families across ecological guilds.</title>
        <authorList>
            <consortium name="Lawrence Berkeley National Laboratory"/>
            <person name="Harder C.B."/>
            <person name="Miyauchi S."/>
            <person name="Viragh M."/>
            <person name="Kuo A."/>
            <person name="Thoen E."/>
            <person name="Andreopoulos B."/>
            <person name="Lu D."/>
            <person name="Skrede I."/>
            <person name="Drula E."/>
            <person name="Henrissat B."/>
            <person name="Morin E."/>
            <person name="Kohler A."/>
            <person name="Barry K."/>
            <person name="LaButti K."/>
            <person name="Morin E."/>
            <person name="Salamov A."/>
            <person name="Lipzen A."/>
            <person name="Mereny Z."/>
            <person name="Hegedus B."/>
            <person name="Baldrian P."/>
            <person name="Stursova M."/>
            <person name="Weitz H."/>
            <person name="Taylor A."/>
            <person name="Grigoriev I.V."/>
            <person name="Nagy L.G."/>
            <person name="Martin F."/>
            <person name="Kauserud H."/>
        </authorList>
    </citation>
    <scope>NUCLEOTIDE SEQUENCE</scope>
    <source>
        <strain evidence="1">CBHHK188m</strain>
    </source>
</reference>
<evidence type="ECO:0000313" key="2">
    <source>
        <dbReference type="Proteomes" id="UP001215280"/>
    </source>
</evidence>
<organism evidence="1 2">
    <name type="scientific">Mycena maculata</name>
    <dbReference type="NCBI Taxonomy" id="230809"/>
    <lineage>
        <taxon>Eukaryota</taxon>
        <taxon>Fungi</taxon>
        <taxon>Dikarya</taxon>
        <taxon>Basidiomycota</taxon>
        <taxon>Agaricomycotina</taxon>
        <taxon>Agaricomycetes</taxon>
        <taxon>Agaricomycetidae</taxon>
        <taxon>Agaricales</taxon>
        <taxon>Marasmiineae</taxon>
        <taxon>Mycenaceae</taxon>
        <taxon>Mycena</taxon>
    </lineage>
</organism>
<protein>
    <submittedName>
        <fullName evidence="1">Uncharacterized protein</fullName>
    </submittedName>
</protein>
<gene>
    <name evidence="1" type="ORF">DFH07DRAFT_978687</name>
</gene>
<dbReference type="EMBL" id="JARJLG010000109">
    <property type="protein sequence ID" value="KAJ7744008.1"/>
    <property type="molecule type" value="Genomic_DNA"/>
</dbReference>
<dbReference type="AlphaFoldDB" id="A0AAD7N3E3"/>
<evidence type="ECO:0000313" key="1">
    <source>
        <dbReference type="EMBL" id="KAJ7744008.1"/>
    </source>
</evidence>
<proteinExistence type="predicted"/>
<accession>A0AAD7N3E3</accession>
<comment type="caution">
    <text evidence="1">The sequence shown here is derived from an EMBL/GenBank/DDBJ whole genome shotgun (WGS) entry which is preliminary data.</text>
</comment>